<keyword evidence="2" id="KW-1185">Reference proteome</keyword>
<dbReference type="RefSeq" id="WP_251604686.1">
    <property type="nucleotide sequence ID" value="NZ_JAMQJY010000001.1"/>
</dbReference>
<protein>
    <submittedName>
        <fullName evidence="1">Uncharacterized protein</fullName>
    </submittedName>
</protein>
<gene>
    <name evidence="1" type="ORF">NDM98_03600</name>
</gene>
<organism evidence="1 2">
    <name type="scientific">Alkalicoccobacillus plakortidis</name>
    <dbReference type="NCBI Taxonomy" id="444060"/>
    <lineage>
        <taxon>Bacteria</taxon>
        <taxon>Bacillati</taxon>
        <taxon>Bacillota</taxon>
        <taxon>Bacilli</taxon>
        <taxon>Bacillales</taxon>
        <taxon>Bacillaceae</taxon>
        <taxon>Alkalicoccobacillus</taxon>
    </lineage>
</organism>
<name>A0ABT0XG53_9BACI</name>
<reference evidence="1" key="1">
    <citation type="submission" date="2022-06" db="EMBL/GenBank/DDBJ databases">
        <title>Alkalicoccobacillus porphyridii sp. nov., isolated from a marine red alga, Porphyridium purpureum and reclassification of Shouchella plakortidis and Shouchella gibsonii as Alkalicoccobacillus plakortidis comb. nov. and Alkalicoccobacillus gibsonii comb. nov.</title>
        <authorList>
            <person name="Kim K.H."/>
            <person name="Lee J.K."/>
            <person name="Han D.M."/>
            <person name="Baek J.H."/>
            <person name="Jeon C.O."/>
        </authorList>
    </citation>
    <scope>NUCLEOTIDE SEQUENCE</scope>
    <source>
        <strain evidence="1">DSM 19153</strain>
    </source>
</reference>
<proteinExistence type="predicted"/>
<evidence type="ECO:0000313" key="2">
    <source>
        <dbReference type="Proteomes" id="UP001203665"/>
    </source>
</evidence>
<dbReference type="EMBL" id="JAMQJY010000001">
    <property type="protein sequence ID" value="MCM2674680.1"/>
    <property type="molecule type" value="Genomic_DNA"/>
</dbReference>
<dbReference type="Proteomes" id="UP001203665">
    <property type="component" value="Unassembled WGS sequence"/>
</dbReference>
<sequence length="50" mass="5658">MYGIYKKPFNSAKNPLSLTKVVNILAEFVRIHVPSFFFGQGGVDYEGMVF</sequence>
<accession>A0ABT0XG53</accession>
<evidence type="ECO:0000313" key="1">
    <source>
        <dbReference type="EMBL" id="MCM2674680.1"/>
    </source>
</evidence>
<comment type="caution">
    <text evidence="1">The sequence shown here is derived from an EMBL/GenBank/DDBJ whole genome shotgun (WGS) entry which is preliminary data.</text>
</comment>